<evidence type="ECO:0000313" key="2">
    <source>
        <dbReference type="EMBL" id="KAL3862173.1"/>
    </source>
</evidence>
<dbReference type="EMBL" id="JBJQND010000011">
    <property type="protein sequence ID" value="KAL3862173.1"/>
    <property type="molecule type" value="Genomic_DNA"/>
</dbReference>
<evidence type="ECO:0000313" key="3">
    <source>
        <dbReference type="Proteomes" id="UP001634394"/>
    </source>
</evidence>
<evidence type="ECO:0000256" key="1">
    <source>
        <dbReference type="SAM" id="MobiDB-lite"/>
    </source>
</evidence>
<reference evidence="2 3" key="1">
    <citation type="submission" date="2024-11" db="EMBL/GenBank/DDBJ databases">
        <title>Chromosome-level genome assembly of the freshwater bivalve Anodonta woodiana.</title>
        <authorList>
            <person name="Chen X."/>
        </authorList>
    </citation>
    <scope>NUCLEOTIDE SEQUENCE [LARGE SCALE GENOMIC DNA]</scope>
    <source>
        <strain evidence="2">MN2024</strain>
        <tissue evidence="2">Gills</tissue>
    </source>
</reference>
<organism evidence="2 3">
    <name type="scientific">Sinanodonta woodiana</name>
    <name type="common">Chinese pond mussel</name>
    <name type="synonym">Anodonta woodiana</name>
    <dbReference type="NCBI Taxonomy" id="1069815"/>
    <lineage>
        <taxon>Eukaryota</taxon>
        <taxon>Metazoa</taxon>
        <taxon>Spiralia</taxon>
        <taxon>Lophotrochozoa</taxon>
        <taxon>Mollusca</taxon>
        <taxon>Bivalvia</taxon>
        <taxon>Autobranchia</taxon>
        <taxon>Heteroconchia</taxon>
        <taxon>Palaeoheterodonta</taxon>
        <taxon>Unionida</taxon>
        <taxon>Unionoidea</taxon>
        <taxon>Unionidae</taxon>
        <taxon>Unioninae</taxon>
        <taxon>Sinanodonta</taxon>
    </lineage>
</organism>
<feature type="region of interest" description="Disordered" evidence="1">
    <location>
        <begin position="1"/>
        <end position="74"/>
    </location>
</feature>
<dbReference type="Proteomes" id="UP001634394">
    <property type="component" value="Unassembled WGS sequence"/>
</dbReference>
<proteinExistence type="predicted"/>
<dbReference type="AlphaFoldDB" id="A0ABD3VMB5"/>
<gene>
    <name evidence="2" type="ORF">ACJMK2_008160</name>
</gene>
<comment type="caution">
    <text evidence="2">The sequence shown here is derived from an EMBL/GenBank/DDBJ whole genome shotgun (WGS) entry which is preliminary data.</text>
</comment>
<accession>A0ABD3VMB5</accession>
<keyword evidence="3" id="KW-1185">Reference proteome</keyword>
<sequence length="112" mass="12790">MLKRKHSRNLSAEFPPLPQVMRRTEMEKKAQEKRGKNIPENKLELSETSDNDNDKSITPLNLDSPPPPKPIMNEISTINNATTSYIRNNSDILGRTDERSMPPNLSNQTMMI</sequence>
<name>A0ABD3VMB5_SINWO</name>
<feature type="compositionally biased region" description="Basic and acidic residues" evidence="1">
    <location>
        <begin position="22"/>
        <end position="45"/>
    </location>
</feature>
<feature type="region of interest" description="Disordered" evidence="1">
    <location>
        <begin position="89"/>
        <end position="112"/>
    </location>
</feature>
<protein>
    <submittedName>
        <fullName evidence="2">Uncharacterized protein</fullName>
    </submittedName>
</protein>
<feature type="compositionally biased region" description="Polar residues" evidence="1">
    <location>
        <begin position="103"/>
        <end position="112"/>
    </location>
</feature>